<evidence type="ECO:0000313" key="2">
    <source>
        <dbReference type="EMBL" id="SET79508.1"/>
    </source>
</evidence>
<name>A0ABY1C879_9FIRM</name>
<dbReference type="InterPro" id="IPR016181">
    <property type="entry name" value="Acyl_CoA_acyltransferase"/>
</dbReference>
<feature type="domain" description="N-acetyltransferase" evidence="1">
    <location>
        <begin position="160"/>
        <end position="320"/>
    </location>
</feature>
<proteinExistence type="predicted"/>
<sequence length="320" mass="36478">MIIVDFAREHISKANELALACYKEELCQVPALPYVDAFPDLTCFADNGMGVAAFEDDEMVGFLCGVKPFDNAFHSTDVKGVFSPMCANAATLKNRANIYASMYQDAARKWVRAGAVSHGICLYAHDEIVQNQLFKYGFGLRCVDSIRPMEPFDCRTSEGYEFIELQPSEYALAYPLELMLNKHFNNSPTFMKREQETLDAFCETCIKNHERCFVSLYQGKICAYLKISESGETFITEHPNYRHINSAFCLKEHRGKGLYQNLLNEVIKTLKAEGYTHLGVDFESINPTAYSFWSKYFTAYTHGVVRRIDERILSENSHLN</sequence>
<accession>A0ABY1C879</accession>
<organism evidence="2 3">
    <name type="scientific">Lacrimispora sphenoides JCM 1415</name>
    <dbReference type="NCBI Taxonomy" id="1297793"/>
    <lineage>
        <taxon>Bacteria</taxon>
        <taxon>Bacillati</taxon>
        <taxon>Bacillota</taxon>
        <taxon>Clostridia</taxon>
        <taxon>Lachnospirales</taxon>
        <taxon>Lachnospiraceae</taxon>
        <taxon>Lacrimispora</taxon>
    </lineage>
</organism>
<dbReference type="Proteomes" id="UP000198970">
    <property type="component" value="Chromosome I"/>
</dbReference>
<gene>
    <name evidence="2" type="ORF">SAMN02745906_1970</name>
</gene>
<dbReference type="SUPFAM" id="SSF55729">
    <property type="entry name" value="Acyl-CoA N-acyltransferases (Nat)"/>
    <property type="match status" value="1"/>
</dbReference>
<dbReference type="Gene3D" id="3.40.630.30">
    <property type="match status" value="1"/>
</dbReference>
<dbReference type="RefSeq" id="WP_100042228.1">
    <property type="nucleotide sequence ID" value="NZ_LT630003.1"/>
</dbReference>
<evidence type="ECO:0000259" key="1">
    <source>
        <dbReference type="PROSITE" id="PS51186"/>
    </source>
</evidence>
<dbReference type="EMBL" id="LT630003">
    <property type="protein sequence ID" value="SET79508.1"/>
    <property type="molecule type" value="Genomic_DNA"/>
</dbReference>
<reference evidence="2 3" key="1">
    <citation type="submission" date="2016-10" db="EMBL/GenBank/DDBJ databases">
        <authorList>
            <person name="Varghese N."/>
            <person name="Submissions S."/>
        </authorList>
    </citation>
    <scope>NUCLEOTIDE SEQUENCE [LARGE SCALE GENOMIC DNA]</scope>
    <source>
        <strain evidence="2 3">ATCC 19403</strain>
    </source>
</reference>
<protein>
    <submittedName>
        <fullName evidence="2">Acetyltransferase (GNAT) family protein</fullName>
    </submittedName>
</protein>
<dbReference type="Pfam" id="PF00583">
    <property type="entry name" value="Acetyltransf_1"/>
    <property type="match status" value="1"/>
</dbReference>
<evidence type="ECO:0000313" key="3">
    <source>
        <dbReference type="Proteomes" id="UP000198970"/>
    </source>
</evidence>
<dbReference type="InterPro" id="IPR000182">
    <property type="entry name" value="GNAT_dom"/>
</dbReference>
<keyword evidence="3" id="KW-1185">Reference proteome</keyword>
<dbReference type="PROSITE" id="PS51186">
    <property type="entry name" value="GNAT"/>
    <property type="match status" value="1"/>
</dbReference>
<dbReference type="CDD" id="cd04301">
    <property type="entry name" value="NAT_SF"/>
    <property type="match status" value="1"/>
</dbReference>